<comment type="subcellular location">
    <subcellularLocation>
        <location evidence="1">Cell membrane</location>
        <topology evidence="1">Multi-pass membrane protein</topology>
    </subcellularLocation>
</comment>
<evidence type="ECO:0000256" key="12">
    <source>
        <dbReference type="SAM" id="Phobius"/>
    </source>
</evidence>
<sequence length="197" mass="23026">MSTLQPAKKNIAPSRVNSAFKQLMSLHWVMASSYLVLFVTGSFMARLPRELLFRNSLYDFHKSIAVLTMALLTLRIFILLRVWWNKYTKRPPKFSKQWLKTVSLHTSLYIFMWAVPVTGFFLSNSYKNNNVKFFGFVLPDLFPQNSELVSLGRSSHFWVAYTFLAFILLHTASQWKVVRANCRRFLNFLKNQQAIGD</sequence>
<feature type="transmembrane region" description="Helical" evidence="12">
    <location>
        <begin position="104"/>
        <end position="122"/>
    </location>
</feature>
<reference evidence="15" key="1">
    <citation type="journal article" date="2015" name="Genome Announc.">
        <title>Draft Genome Sequence of Tolypothrix boutellei Strain VB521301.</title>
        <authorList>
            <person name="Chandrababunaidu M.M."/>
            <person name="Singh D."/>
            <person name="Sen D."/>
            <person name="Bhan S."/>
            <person name="Das S."/>
            <person name="Gupta A."/>
            <person name="Adhikary S.P."/>
            <person name="Tripathy S."/>
        </authorList>
    </citation>
    <scope>NUCLEOTIDE SEQUENCE</scope>
    <source>
        <strain evidence="15">VB521301</strain>
    </source>
</reference>
<dbReference type="GO" id="GO:0022904">
    <property type="term" value="P:respiratory electron transport chain"/>
    <property type="evidence" value="ECO:0007669"/>
    <property type="project" value="InterPro"/>
</dbReference>
<evidence type="ECO:0000256" key="1">
    <source>
        <dbReference type="ARBA" id="ARBA00004651"/>
    </source>
</evidence>
<evidence type="ECO:0000256" key="3">
    <source>
        <dbReference type="ARBA" id="ARBA00022475"/>
    </source>
</evidence>
<accession>A0A0C1N476</accession>
<feature type="domain" description="Cytochrome b561 bacterial/Ni-hydrogenase" evidence="13">
    <location>
        <begin position="24"/>
        <end position="172"/>
    </location>
</feature>
<dbReference type="GO" id="GO:0020037">
    <property type="term" value="F:heme binding"/>
    <property type="evidence" value="ECO:0007669"/>
    <property type="project" value="TreeGrafter"/>
</dbReference>
<keyword evidence="10 12" id="KW-0472">Membrane</keyword>
<evidence type="ECO:0000256" key="9">
    <source>
        <dbReference type="ARBA" id="ARBA00023004"/>
    </source>
</evidence>
<keyword evidence="7" id="KW-0249">Electron transport</keyword>
<evidence type="ECO:0000259" key="13">
    <source>
        <dbReference type="Pfam" id="PF01292"/>
    </source>
</evidence>
<keyword evidence="8 12" id="KW-1133">Transmembrane helix</keyword>
<dbReference type="InterPro" id="IPR052168">
    <property type="entry name" value="Cytochrome_b561_oxidase"/>
</dbReference>
<keyword evidence="3" id="KW-1003">Cell membrane</keyword>
<evidence type="ECO:0000256" key="11">
    <source>
        <dbReference type="ARBA" id="ARBA00037975"/>
    </source>
</evidence>
<dbReference type="SUPFAM" id="SSF81342">
    <property type="entry name" value="Transmembrane di-heme cytochromes"/>
    <property type="match status" value="1"/>
</dbReference>
<dbReference type="GO" id="GO:0009055">
    <property type="term" value="F:electron transfer activity"/>
    <property type="evidence" value="ECO:0007669"/>
    <property type="project" value="InterPro"/>
</dbReference>
<keyword evidence="4" id="KW-0349">Heme</keyword>
<dbReference type="GO" id="GO:0005886">
    <property type="term" value="C:plasma membrane"/>
    <property type="evidence" value="ECO:0007669"/>
    <property type="project" value="UniProtKB-SubCell"/>
</dbReference>
<evidence type="ECO:0000313" key="15">
    <source>
        <dbReference type="EMBL" id="KIE07256.1"/>
    </source>
</evidence>
<evidence type="ECO:0000256" key="2">
    <source>
        <dbReference type="ARBA" id="ARBA00022448"/>
    </source>
</evidence>
<feature type="transmembrane region" description="Helical" evidence="12">
    <location>
        <begin position="25"/>
        <end position="44"/>
    </location>
</feature>
<evidence type="ECO:0000256" key="8">
    <source>
        <dbReference type="ARBA" id="ARBA00022989"/>
    </source>
</evidence>
<dbReference type="Pfam" id="PF01292">
    <property type="entry name" value="Ni_hydr_CYTB"/>
    <property type="match status" value="1"/>
</dbReference>
<name>A0A0C1N476_9CYAN</name>
<evidence type="ECO:0000256" key="10">
    <source>
        <dbReference type="ARBA" id="ARBA00023136"/>
    </source>
</evidence>
<gene>
    <name evidence="15" type="ORF">DA73_0239665</name>
    <name evidence="14" type="ORF">DA73_0400030345</name>
</gene>
<evidence type="ECO:0000256" key="6">
    <source>
        <dbReference type="ARBA" id="ARBA00022723"/>
    </source>
</evidence>
<evidence type="ECO:0000313" key="16">
    <source>
        <dbReference type="Proteomes" id="UP000029738"/>
    </source>
</evidence>
<evidence type="ECO:0000256" key="5">
    <source>
        <dbReference type="ARBA" id="ARBA00022692"/>
    </source>
</evidence>
<feature type="transmembrane region" description="Helical" evidence="12">
    <location>
        <begin position="64"/>
        <end position="84"/>
    </location>
</feature>
<dbReference type="EMBL" id="JHEG04000001">
    <property type="protein sequence ID" value="KAF3889305.1"/>
    <property type="molecule type" value="Genomic_DNA"/>
</dbReference>
<dbReference type="GO" id="GO:0046872">
    <property type="term" value="F:metal ion binding"/>
    <property type="evidence" value="ECO:0007669"/>
    <property type="project" value="UniProtKB-KW"/>
</dbReference>
<evidence type="ECO:0000256" key="7">
    <source>
        <dbReference type="ARBA" id="ARBA00022982"/>
    </source>
</evidence>
<evidence type="ECO:0000313" key="14">
    <source>
        <dbReference type="EMBL" id="KAF3889305.1"/>
    </source>
</evidence>
<reference evidence="14" key="2">
    <citation type="submission" date="2019-11" db="EMBL/GenBank/DDBJ databases">
        <title>Improved Assembly of Tolypothrix boutellei genome.</title>
        <authorList>
            <person name="Sarangi A.N."/>
            <person name="Mukherjee M."/>
            <person name="Ghosh S."/>
            <person name="Singh D."/>
            <person name="Das A."/>
            <person name="Kant S."/>
            <person name="Prusty A."/>
            <person name="Tripathy S."/>
        </authorList>
    </citation>
    <scope>NUCLEOTIDE SEQUENCE</scope>
    <source>
        <strain evidence="14">VB521301</strain>
    </source>
</reference>
<proteinExistence type="inferred from homology"/>
<dbReference type="AlphaFoldDB" id="A0A0C1N476"/>
<protein>
    <submittedName>
        <fullName evidence="14 15">Cytochrome b</fullName>
    </submittedName>
</protein>
<evidence type="ECO:0000256" key="4">
    <source>
        <dbReference type="ARBA" id="ARBA00022617"/>
    </source>
</evidence>
<comment type="caution">
    <text evidence="15">The sequence shown here is derived from an EMBL/GenBank/DDBJ whole genome shotgun (WGS) entry which is preliminary data.</text>
</comment>
<dbReference type="PANTHER" id="PTHR30529">
    <property type="entry name" value="CYTOCHROME B561"/>
    <property type="match status" value="1"/>
</dbReference>
<keyword evidence="16" id="KW-1185">Reference proteome</keyword>
<organism evidence="15">
    <name type="scientific">Tolypothrix bouteillei VB521301</name>
    <dbReference type="NCBI Taxonomy" id="1479485"/>
    <lineage>
        <taxon>Bacteria</taxon>
        <taxon>Bacillati</taxon>
        <taxon>Cyanobacteriota</taxon>
        <taxon>Cyanophyceae</taxon>
        <taxon>Nostocales</taxon>
        <taxon>Tolypothrichaceae</taxon>
        <taxon>Tolypothrix</taxon>
    </lineage>
</organism>
<dbReference type="EMBL" id="JHEG02000059">
    <property type="protein sequence ID" value="KIE07256.1"/>
    <property type="molecule type" value="Genomic_DNA"/>
</dbReference>
<dbReference type="PANTHER" id="PTHR30529:SF1">
    <property type="entry name" value="CYTOCHROME B561 HOMOLOG 2"/>
    <property type="match status" value="1"/>
</dbReference>
<keyword evidence="2" id="KW-0813">Transport</keyword>
<dbReference type="InterPro" id="IPR011577">
    <property type="entry name" value="Cyt_b561_bac/Ni-Hgenase"/>
</dbReference>
<dbReference type="InterPro" id="IPR016174">
    <property type="entry name" value="Di-haem_cyt_TM"/>
</dbReference>
<keyword evidence="5 12" id="KW-0812">Transmembrane</keyword>
<dbReference type="OrthoDB" id="556859at2"/>
<keyword evidence="6" id="KW-0479">Metal-binding</keyword>
<dbReference type="Proteomes" id="UP000029738">
    <property type="component" value="Unassembled WGS sequence"/>
</dbReference>
<dbReference type="STRING" id="1479485.DA73_0239665"/>
<feature type="transmembrane region" description="Helical" evidence="12">
    <location>
        <begin position="158"/>
        <end position="178"/>
    </location>
</feature>
<keyword evidence="9" id="KW-0408">Iron</keyword>
<comment type="similarity">
    <text evidence="11">Belongs to the cytochrome b561 family.</text>
</comment>